<keyword evidence="3" id="KW-1185">Reference proteome</keyword>
<dbReference type="GeneID" id="25333706"/>
<dbReference type="Gene3D" id="1.20.5.170">
    <property type="match status" value="1"/>
</dbReference>
<dbReference type="PANTHER" id="PTHR42070">
    <property type="entry name" value="FILAMENT ASSOCIATED PROTEIN, PUTATIVE (AFU_ORTHOLOGUE AFUA_8G06630)-RELATED"/>
    <property type="match status" value="1"/>
</dbReference>
<feature type="compositionally biased region" description="Basic and acidic residues" evidence="1">
    <location>
        <begin position="14"/>
        <end position="27"/>
    </location>
</feature>
<dbReference type="AlphaFoldDB" id="A0A0D2E615"/>
<feature type="region of interest" description="Disordered" evidence="1">
    <location>
        <begin position="1"/>
        <end position="27"/>
    </location>
</feature>
<organism evidence="2 3">
    <name type="scientific">Exophiala xenobiotica</name>
    <dbReference type="NCBI Taxonomy" id="348802"/>
    <lineage>
        <taxon>Eukaryota</taxon>
        <taxon>Fungi</taxon>
        <taxon>Dikarya</taxon>
        <taxon>Ascomycota</taxon>
        <taxon>Pezizomycotina</taxon>
        <taxon>Eurotiomycetes</taxon>
        <taxon>Chaetothyriomycetidae</taxon>
        <taxon>Chaetothyriales</taxon>
        <taxon>Herpotrichiellaceae</taxon>
        <taxon>Exophiala</taxon>
    </lineage>
</organism>
<dbReference type="RefSeq" id="XP_013310769.1">
    <property type="nucleotide sequence ID" value="XM_013455315.1"/>
</dbReference>
<dbReference type="STRING" id="348802.A0A0D2E615"/>
<dbReference type="EMBL" id="KN847323">
    <property type="protein sequence ID" value="KIW50185.1"/>
    <property type="molecule type" value="Genomic_DNA"/>
</dbReference>
<feature type="compositionally biased region" description="Pro residues" evidence="1">
    <location>
        <begin position="1"/>
        <end position="11"/>
    </location>
</feature>
<gene>
    <name evidence="2" type="ORF">PV05_11798</name>
</gene>
<proteinExistence type="predicted"/>
<evidence type="ECO:0000313" key="2">
    <source>
        <dbReference type="EMBL" id="KIW50185.1"/>
    </source>
</evidence>
<dbReference type="Proteomes" id="UP000054342">
    <property type="component" value="Unassembled WGS sequence"/>
</dbReference>
<dbReference type="OrthoDB" id="4505928at2759"/>
<protein>
    <recommendedName>
        <fullName evidence="4">BZIP domain-containing protein</fullName>
    </recommendedName>
</protein>
<name>A0A0D2E615_9EURO</name>
<evidence type="ECO:0000313" key="3">
    <source>
        <dbReference type="Proteomes" id="UP000054342"/>
    </source>
</evidence>
<reference evidence="2 3" key="1">
    <citation type="submission" date="2015-01" db="EMBL/GenBank/DDBJ databases">
        <title>The Genome Sequence of Exophiala xenobiotica CBS118157.</title>
        <authorList>
            <consortium name="The Broad Institute Genomics Platform"/>
            <person name="Cuomo C."/>
            <person name="de Hoog S."/>
            <person name="Gorbushina A."/>
            <person name="Stielow B."/>
            <person name="Teixiera M."/>
            <person name="Abouelleil A."/>
            <person name="Chapman S.B."/>
            <person name="Priest M."/>
            <person name="Young S.K."/>
            <person name="Wortman J."/>
            <person name="Nusbaum C."/>
            <person name="Birren B."/>
        </authorList>
    </citation>
    <scope>NUCLEOTIDE SEQUENCE [LARGE SCALE GENOMIC DNA]</scope>
    <source>
        <strain evidence="2 3">CBS 118157</strain>
    </source>
</reference>
<dbReference type="HOGENOM" id="CLU_075846_0_0_1"/>
<accession>A0A0D2E615</accession>
<evidence type="ECO:0000256" key="1">
    <source>
        <dbReference type="SAM" id="MobiDB-lite"/>
    </source>
</evidence>
<dbReference type="CDD" id="cd14688">
    <property type="entry name" value="bZIP_YAP"/>
    <property type="match status" value="1"/>
</dbReference>
<sequence>MAPTHSSPPPATRTKQERIRDNQRRSRARRAEYLAELERRLNECHAVCREAEMQRVAFADLQAENARLRSLLNTAGISRDVADPLRRKNIHSHGDYIAAASNRQIKPKFQHTDSGQRYSLCNQSMQQYHGIPCSTAFSPSYCTPQANINPEAFHSYDAHYTCPLTSAQPTLVATPPQTNDPSPMPSYDWLFGSDAGGSGTSSHNGLSCDTFHVPQTATLVPDDCNTVPCSGAKSMIEQYDSTSLEMEEIKTRLATAFSPNTGSRLNTQVLFRVLNDMNARQAQEGYLTSQT</sequence>
<evidence type="ECO:0008006" key="4">
    <source>
        <dbReference type="Google" id="ProtNLM"/>
    </source>
</evidence>
<dbReference type="PANTHER" id="PTHR42070:SF1">
    <property type="entry name" value="FILAMENT ASSOCIATED PROTEIN, PUTATIVE (AFU_ORTHOLOGUE AFUA_8G06630)-RELATED"/>
    <property type="match status" value="1"/>
</dbReference>